<organism evidence="1">
    <name type="scientific">Oryza brachyantha</name>
    <name type="common">malo sina</name>
    <dbReference type="NCBI Taxonomy" id="4533"/>
    <lineage>
        <taxon>Eukaryota</taxon>
        <taxon>Viridiplantae</taxon>
        <taxon>Streptophyta</taxon>
        <taxon>Embryophyta</taxon>
        <taxon>Tracheophyta</taxon>
        <taxon>Spermatophyta</taxon>
        <taxon>Magnoliopsida</taxon>
        <taxon>Liliopsida</taxon>
        <taxon>Poales</taxon>
        <taxon>Poaceae</taxon>
        <taxon>BOP clade</taxon>
        <taxon>Oryzoideae</taxon>
        <taxon>Oryzeae</taxon>
        <taxon>Oryzinae</taxon>
        <taxon>Oryza</taxon>
    </lineage>
</organism>
<dbReference type="PANTHER" id="PTHR34796:SF1">
    <property type="entry name" value="EXPRESSED PROTEIN"/>
    <property type="match status" value="1"/>
</dbReference>
<dbReference type="InterPro" id="IPR023203">
    <property type="entry name" value="TTHA0068_sf"/>
</dbReference>
<dbReference type="EnsemblPlants" id="OB12G11790.1">
    <property type="protein sequence ID" value="OB12G11790.1"/>
    <property type="gene ID" value="OB12G11790"/>
</dbReference>
<accession>J3NB21</accession>
<evidence type="ECO:0000313" key="2">
    <source>
        <dbReference type="Proteomes" id="UP000006038"/>
    </source>
</evidence>
<reference evidence="1" key="1">
    <citation type="journal article" date="2013" name="Nat. Commun.">
        <title>Whole-genome sequencing of Oryza brachyantha reveals mechanisms underlying Oryza genome evolution.</title>
        <authorList>
            <person name="Chen J."/>
            <person name="Huang Q."/>
            <person name="Gao D."/>
            <person name="Wang J."/>
            <person name="Lang Y."/>
            <person name="Liu T."/>
            <person name="Li B."/>
            <person name="Bai Z."/>
            <person name="Luis Goicoechea J."/>
            <person name="Liang C."/>
            <person name="Chen C."/>
            <person name="Zhang W."/>
            <person name="Sun S."/>
            <person name="Liao Y."/>
            <person name="Zhang X."/>
            <person name="Yang L."/>
            <person name="Song C."/>
            <person name="Wang M."/>
            <person name="Shi J."/>
            <person name="Liu G."/>
            <person name="Liu J."/>
            <person name="Zhou H."/>
            <person name="Zhou W."/>
            <person name="Yu Q."/>
            <person name="An N."/>
            <person name="Chen Y."/>
            <person name="Cai Q."/>
            <person name="Wang B."/>
            <person name="Liu B."/>
            <person name="Min J."/>
            <person name="Huang Y."/>
            <person name="Wu H."/>
            <person name="Li Z."/>
            <person name="Zhang Y."/>
            <person name="Yin Y."/>
            <person name="Song W."/>
            <person name="Jiang J."/>
            <person name="Jackson S.A."/>
            <person name="Wing R.A."/>
            <person name="Wang J."/>
            <person name="Chen M."/>
        </authorList>
    </citation>
    <scope>NUCLEOTIDE SEQUENCE [LARGE SCALE GENOMIC DNA]</scope>
    <source>
        <strain evidence="1">cv. IRGC 101232</strain>
    </source>
</reference>
<dbReference type="Gramene" id="OB12G11790.1">
    <property type="protein sequence ID" value="OB12G11790.1"/>
    <property type="gene ID" value="OB12G11790"/>
</dbReference>
<keyword evidence="2" id="KW-1185">Reference proteome</keyword>
<protein>
    <submittedName>
        <fullName evidence="1">Uncharacterized protein</fullName>
    </submittedName>
</protein>
<dbReference type="InterPro" id="IPR005500">
    <property type="entry name" value="DUF309"/>
</dbReference>
<proteinExistence type="predicted"/>
<dbReference type="HOGENOM" id="CLU_938029_0_0_1"/>
<dbReference type="STRING" id="4533.J3NB21"/>
<dbReference type="Proteomes" id="UP000006038">
    <property type="component" value="Chromosome 12"/>
</dbReference>
<evidence type="ECO:0000313" key="1">
    <source>
        <dbReference type="EnsemblPlants" id="OB12G11790.1"/>
    </source>
</evidence>
<name>J3NB21_ORYBR</name>
<dbReference type="PANTHER" id="PTHR34796">
    <property type="entry name" value="EXPRESSED PROTEIN"/>
    <property type="match status" value="1"/>
</dbReference>
<dbReference type="AlphaFoldDB" id="J3NB21"/>
<sequence length="297" mass="33033">METEVEREVVPRVVEVEAQVEVEVKLTSHMQLKIKTIVLLVHSVLQGEDQIIHGNHRGAMMELREGLCKLHRLRLDNDDATMIPFCCFQEEVAATLNFIYRTQKELAACTKDLCLTMDGSVSSYQPLGNFTKGQQRSCLQLQADGDGISSIVFSATSDSRMKLPKAPHIECHGAKSSSASVHTRGDYDYVNSAHEEEEGESSPKVTGGFDTAMVLFNDMTVCYVAQQNHRGAIMENREGLCELCKLCLDDDDNTMIHFCRFLEEVAGTLNFICRTQKELAACTGDLCLTMDGSESSY</sequence>
<dbReference type="eggNOG" id="ENOG502QW8C">
    <property type="taxonomic scope" value="Eukaryota"/>
</dbReference>
<reference evidence="1" key="2">
    <citation type="submission" date="2013-04" db="UniProtKB">
        <authorList>
            <consortium name="EnsemblPlants"/>
        </authorList>
    </citation>
    <scope>IDENTIFICATION</scope>
</reference>
<dbReference type="SUPFAM" id="SSF140663">
    <property type="entry name" value="TTHA0068-like"/>
    <property type="match status" value="1"/>
</dbReference>